<dbReference type="PANTHER" id="PTHR30204:SF97">
    <property type="entry name" value="MERR FAMILY REGULATORY PROTEIN"/>
    <property type="match status" value="1"/>
</dbReference>
<protein>
    <submittedName>
        <fullName evidence="4">MerR family transcriptional regulator</fullName>
    </submittedName>
</protein>
<dbReference type="InterPro" id="IPR000551">
    <property type="entry name" value="MerR-type_HTH_dom"/>
</dbReference>
<dbReference type="PROSITE" id="PS50937">
    <property type="entry name" value="HTH_MERR_2"/>
    <property type="match status" value="1"/>
</dbReference>
<keyword evidence="2" id="KW-0175">Coiled coil</keyword>
<dbReference type="PANTHER" id="PTHR30204">
    <property type="entry name" value="REDOX-CYCLING DRUG-SENSING TRANSCRIPTIONAL ACTIVATOR SOXR"/>
    <property type="match status" value="1"/>
</dbReference>
<dbReference type="Gene3D" id="3.20.80.10">
    <property type="entry name" value="Regulatory factor, effector binding domain"/>
    <property type="match status" value="1"/>
</dbReference>
<gene>
    <name evidence="4" type="ORF">JIN87_10720</name>
</gene>
<sequence length="268" mass="30680">MKYSIGEFSQMTRASVKALRLYHEKGLLVPEYIDPESGYRYYGDEQLAEARVIASLKDLGFSLAEIKDVLESCDEDGDLVDRLQSKRRELERRVARFQDSISDIELVLEGKLDFANEGNSADLVEEKDLPDVLLVGKRMCGRYSDAGQGFKFLARKVGRYITGKAMCLYYDGEYREDDANFEPCFAVKKVVEFDDLSCRELRGGRALTIMHKGPYERLHESYAKLHSEMKKRGFKPQCPSREVFHKGPGMILRGNPNKYLTEIQFLVA</sequence>
<comment type="caution">
    <text evidence="4">The sequence shown here is derived from an EMBL/GenBank/DDBJ whole genome shotgun (WGS) entry which is preliminary data.</text>
</comment>
<organism evidence="4 5">
    <name type="scientific">Pelagicoccus mobilis</name>
    <dbReference type="NCBI Taxonomy" id="415221"/>
    <lineage>
        <taxon>Bacteria</taxon>
        <taxon>Pseudomonadati</taxon>
        <taxon>Verrucomicrobiota</taxon>
        <taxon>Opitutia</taxon>
        <taxon>Puniceicoccales</taxon>
        <taxon>Pelagicoccaceae</taxon>
        <taxon>Pelagicoccus</taxon>
    </lineage>
</organism>
<dbReference type="Proteomes" id="UP000617628">
    <property type="component" value="Unassembled WGS sequence"/>
</dbReference>
<dbReference type="SMART" id="SM00422">
    <property type="entry name" value="HTH_MERR"/>
    <property type="match status" value="1"/>
</dbReference>
<proteinExistence type="predicted"/>
<dbReference type="InterPro" id="IPR011256">
    <property type="entry name" value="Reg_factor_effector_dom_sf"/>
</dbReference>
<name>A0A934VR80_9BACT</name>
<dbReference type="SUPFAM" id="SSF55136">
    <property type="entry name" value="Probable bacterial effector-binding domain"/>
    <property type="match status" value="1"/>
</dbReference>
<dbReference type="InterPro" id="IPR010499">
    <property type="entry name" value="AraC_E-bd"/>
</dbReference>
<dbReference type="EMBL" id="JAENIL010000017">
    <property type="protein sequence ID" value="MBK1877343.1"/>
    <property type="molecule type" value="Genomic_DNA"/>
</dbReference>
<dbReference type="InterPro" id="IPR047057">
    <property type="entry name" value="MerR_fam"/>
</dbReference>
<reference evidence="4" key="1">
    <citation type="submission" date="2021-01" db="EMBL/GenBank/DDBJ databases">
        <title>Modified the classification status of verrucomicrobia.</title>
        <authorList>
            <person name="Feng X."/>
        </authorList>
    </citation>
    <scope>NUCLEOTIDE SEQUENCE</scope>
    <source>
        <strain evidence="4">KCTC 13126</strain>
    </source>
</reference>
<dbReference type="CDD" id="cd01107">
    <property type="entry name" value="HTH_BmrR"/>
    <property type="match status" value="1"/>
</dbReference>
<evidence type="ECO:0000256" key="1">
    <source>
        <dbReference type="ARBA" id="ARBA00023125"/>
    </source>
</evidence>
<dbReference type="InterPro" id="IPR009061">
    <property type="entry name" value="DNA-bd_dom_put_sf"/>
</dbReference>
<dbReference type="Gene3D" id="1.10.1660.10">
    <property type="match status" value="1"/>
</dbReference>
<evidence type="ECO:0000259" key="3">
    <source>
        <dbReference type="PROSITE" id="PS50937"/>
    </source>
</evidence>
<dbReference type="GO" id="GO:0003700">
    <property type="term" value="F:DNA-binding transcription factor activity"/>
    <property type="evidence" value="ECO:0007669"/>
    <property type="project" value="InterPro"/>
</dbReference>
<dbReference type="GO" id="GO:0003677">
    <property type="term" value="F:DNA binding"/>
    <property type="evidence" value="ECO:0007669"/>
    <property type="project" value="UniProtKB-KW"/>
</dbReference>
<dbReference type="Pfam" id="PF13411">
    <property type="entry name" value="MerR_1"/>
    <property type="match status" value="1"/>
</dbReference>
<keyword evidence="5" id="KW-1185">Reference proteome</keyword>
<feature type="domain" description="HTH merR-type" evidence="3">
    <location>
        <begin position="2"/>
        <end position="72"/>
    </location>
</feature>
<dbReference type="InterPro" id="IPR029442">
    <property type="entry name" value="GyrI-like"/>
</dbReference>
<evidence type="ECO:0000313" key="5">
    <source>
        <dbReference type="Proteomes" id="UP000617628"/>
    </source>
</evidence>
<keyword evidence="1" id="KW-0238">DNA-binding</keyword>
<evidence type="ECO:0000256" key="2">
    <source>
        <dbReference type="SAM" id="Coils"/>
    </source>
</evidence>
<feature type="coiled-coil region" evidence="2">
    <location>
        <begin position="73"/>
        <end position="107"/>
    </location>
</feature>
<dbReference type="SMART" id="SM00871">
    <property type="entry name" value="AraC_E_bind"/>
    <property type="match status" value="1"/>
</dbReference>
<accession>A0A934VR80</accession>
<evidence type="ECO:0000313" key="4">
    <source>
        <dbReference type="EMBL" id="MBK1877343.1"/>
    </source>
</evidence>
<dbReference type="AlphaFoldDB" id="A0A934VR80"/>
<dbReference type="SUPFAM" id="SSF46955">
    <property type="entry name" value="Putative DNA-binding domain"/>
    <property type="match status" value="1"/>
</dbReference>
<dbReference type="Pfam" id="PF06445">
    <property type="entry name" value="GyrI-like"/>
    <property type="match status" value="1"/>
</dbReference>
<dbReference type="RefSeq" id="WP_200355558.1">
    <property type="nucleotide sequence ID" value="NZ_JAENIL010000017.1"/>
</dbReference>